<feature type="non-terminal residue" evidence="1">
    <location>
        <position position="1"/>
    </location>
</feature>
<accession>X1DFT8</accession>
<proteinExistence type="predicted"/>
<dbReference type="AlphaFoldDB" id="X1DFT8"/>
<comment type="caution">
    <text evidence="1">The sequence shown here is derived from an EMBL/GenBank/DDBJ whole genome shotgun (WGS) entry which is preliminary data.</text>
</comment>
<gene>
    <name evidence="1" type="ORF">S01H4_60969</name>
</gene>
<sequence>AIIEALGGDIPDAFRVAMGSMDDFGDAGEDAFEDIAGAADNAMEDIEDDIADAGRTFEDAFSDGVDGAMGEIGRLSRHINDTDFSANFGLETAGAFRGLPGYEGKKMATGFEGIIDQPTLALIGESTP</sequence>
<name>X1DFT8_9ZZZZ</name>
<protein>
    <submittedName>
        <fullName evidence="1">Uncharacterized protein</fullName>
    </submittedName>
</protein>
<organism evidence="1">
    <name type="scientific">marine sediment metagenome</name>
    <dbReference type="NCBI Taxonomy" id="412755"/>
    <lineage>
        <taxon>unclassified sequences</taxon>
        <taxon>metagenomes</taxon>
        <taxon>ecological metagenomes</taxon>
    </lineage>
</organism>
<reference evidence="1" key="1">
    <citation type="journal article" date="2014" name="Front. Microbiol.">
        <title>High frequency of phylogenetically diverse reductive dehalogenase-homologous genes in deep subseafloor sedimentary metagenomes.</title>
        <authorList>
            <person name="Kawai M."/>
            <person name="Futagami T."/>
            <person name="Toyoda A."/>
            <person name="Takaki Y."/>
            <person name="Nishi S."/>
            <person name="Hori S."/>
            <person name="Arai W."/>
            <person name="Tsubouchi T."/>
            <person name="Morono Y."/>
            <person name="Uchiyama I."/>
            <person name="Ito T."/>
            <person name="Fujiyama A."/>
            <person name="Inagaki F."/>
            <person name="Takami H."/>
        </authorList>
    </citation>
    <scope>NUCLEOTIDE SEQUENCE</scope>
    <source>
        <strain evidence="1">Expedition CK06-06</strain>
    </source>
</reference>
<evidence type="ECO:0000313" key="1">
    <source>
        <dbReference type="EMBL" id="GAH07170.1"/>
    </source>
</evidence>
<dbReference type="EMBL" id="BART01036059">
    <property type="protein sequence ID" value="GAH07170.1"/>
    <property type="molecule type" value="Genomic_DNA"/>
</dbReference>